<dbReference type="InterPro" id="IPR036188">
    <property type="entry name" value="FAD/NAD-bd_sf"/>
</dbReference>
<feature type="binding site" evidence="7">
    <location>
        <position position="107"/>
    </location>
    <ligand>
        <name>FAD</name>
        <dbReference type="ChEBI" id="CHEBI:57692"/>
    </ligand>
</feature>
<feature type="binding site" evidence="7">
    <location>
        <begin position="33"/>
        <end position="34"/>
    </location>
    <ligand>
        <name>FAD</name>
        <dbReference type="ChEBI" id="CHEBI:57692"/>
    </ligand>
</feature>
<dbReference type="Gene3D" id="3.50.50.60">
    <property type="entry name" value="FAD/NAD(P)-binding domain"/>
    <property type="match status" value="1"/>
</dbReference>
<proteinExistence type="inferred from homology"/>
<evidence type="ECO:0000256" key="4">
    <source>
        <dbReference type="ARBA" id="ARBA00022827"/>
    </source>
</evidence>
<dbReference type="Proteomes" id="UP000829685">
    <property type="component" value="Unassembled WGS sequence"/>
</dbReference>
<dbReference type="SUPFAM" id="SSF54373">
    <property type="entry name" value="FAD-linked reductases, C-terminal domain"/>
    <property type="match status" value="1"/>
</dbReference>
<dbReference type="Gene3D" id="3.30.560.10">
    <property type="entry name" value="Glucose Oxidase, domain 3"/>
    <property type="match status" value="1"/>
</dbReference>
<dbReference type="InterPro" id="IPR000172">
    <property type="entry name" value="GMC_OxRdtase_N"/>
</dbReference>
<keyword evidence="4 7" id="KW-0274">FAD</keyword>
<dbReference type="Pfam" id="PF05199">
    <property type="entry name" value="GMC_oxred_C"/>
    <property type="match status" value="1"/>
</dbReference>
<evidence type="ECO:0000259" key="10">
    <source>
        <dbReference type="PROSITE" id="PS00623"/>
    </source>
</evidence>
<dbReference type="PIRSF" id="PIRSF000137">
    <property type="entry name" value="Alcohol_oxidase"/>
    <property type="match status" value="1"/>
</dbReference>
<dbReference type="GO" id="GO:0016614">
    <property type="term" value="F:oxidoreductase activity, acting on CH-OH group of donors"/>
    <property type="evidence" value="ECO:0007669"/>
    <property type="project" value="InterPro"/>
</dbReference>
<keyword evidence="5" id="KW-0560">Oxidoreductase</keyword>
<protein>
    <recommendedName>
        <fullName evidence="10 11">Glucose-methanol-choline oxidoreductase N-terminal domain-containing protein</fullName>
    </recommendedName>
</protein>
<keyword evidence="9" id="KW-0732">Signal</keyword>
<evidence type="ECO:0000256" key="9">
    <source>
        <dbReference type="SAM" id="SignalP"/>
    </source>
</evidence>
<organism evidence="12 13">
    <name type="scientific">Neoarthrinium moseri</name>
    <dbReference type="NCBI Taxonomy" id="1658444"/>
    <lineage>
        <taxon>Eukaryota</taxon>
        <taxon>Fungi</taxon>
        <taxon>Dikarya</taxon>
        <taxon>Ascomycota</taxon>
        <taxon>Pezizomycotina</taxon>
        <taxon>Sordariomycetes</taxon>
        <taxon>Xylariomycetidae</taxon>
        <taxon>Amphisphaeriales</taxon>
        <taxon>Apiosporaceae</taxon>
        <taxon>Neoarthrinium</taxon>
    </lineage>
</organism>
<evidence type="ECO:0000256" key="2">
    <source>
        <dbReference type="ARBA" id="ARBA00010790"/>
    </source>
</evidence>
<reference evidence="12" key="1">
    <citation type="submission" date="2021-03" db="EMBL/GenBank/DDBJ databases">
        <title>Revisited historic fungal species revealed as producer of novel bioactive compounds through whole genome sequencing and comparative genomics.</title>
        <authorList>
            <person name="Vignolle G.A."/>
            <person name="Hochenegger N."/>
            <person name="Mach R.L."/>
            <person name="Mach-Aigner A.R."/>
            <person name="Javad Rahimi M."/>
            <person name="Salim K.A."/>
            <person name="Chan C.M."/>
            <person name="Lim L.B.L."/>
            <person name="Cai F."/>
            <person name="Druzhinina I.S."/>
            <person name="U'Ren J.M."/>
            <person name="Derntl C."/>
        </authorList>
    </citation>
    <scope>NUCLEOTIDE SEQUENCE</scope>
    <source>
        <strain evidence="12">TUCIM 5799</strain>
    </source>
</reference>
<dbReference type="SUPFAM" id="SSF51905">
    <property type="entry name" value="FAD/NAD(P)-binding domain"/>
    <property type="match status" value="1"/>
</dbReference>
<gene>
    <name evidence="12" type="ORF">JX265_001909</name>
</gene>
<evidence type="ECO:0000256" key="8">
    <source>
        <dbReference type="RuleBase" id="RU003968"/>
    </source>
</evidence>
<evidence type="ECO:0000313" key="12">
    <source>
        <dbReference type="EMBL" id="KAI1880288.1"/>
    </source>
</evidence>
<comment type="similarity">
    <text evidence="2 8">Belongs to the GMC oxidoreductase family.</text>
</comment>
<accession>A0A9P9WWE0</accession>
<dbReference type="EMBL" id="JAFIMR010000003">
    <property type="protein sequence ID" value="KAI1880288.1"/>
    <property type="molecule type" value="Genomic_DNA"/>
</dbReference>
<dbReference type="Gene3D" id="4.10.450.10">
    <property type="entry name" value="Glucose Oxidase, domain 2"/>
    <property type="match status" value="1"/>
</dbReference>
<name>A0A9P9WWE0_9PEZI</name>
<feature type="chain" id="PRO_5040497514" description="Glucose-methanol-choline oxidoreductase N-terminal domain-containing protein" evidence="9">
    <location>
        <begin position="21"/>
        <end position="589"/>
    </location>
</feature>
<evidence type="ECO:0000256" key="7">
    <source>
        <dbReference type="PIRSR" id="PIRSR000137-2"/>
    </source>
</evidence>
<dbReference type="AlphaFoldDB" id="A0A9P9WWE0"/>
<evidence type="ECO:0000313" key="13">
    <source>
        <dbReference type="Proteomes" id="UP000829685"/>
    </source>
</evidence>
<dbReference type="Pfam" id="PF00732">
    <property type="entry name" value="GMC_oxred_N"/>
    <property type="match status" value="1"/>
</dbReference>
<dbReference type="PANTHER" id="PTHR11552">
    <property type="entry name" value="GLUCOSE-METHANOL-CHOLINE GMC OXIDOREDUCTASE"/>
    <property type="match status" value="1"/>
</dbReference>
<feature type="domain" description="Glucose-methanol-choline oxidoreductase N-terminal" evidence="11">
    <location>
        <begin position="295"/>
        <end position="309"/>
    </location>
</feature>
<keyword evidence="13" id="KW-1185">Reference proteome</keyword>
<feature type="active site" description="Proton acceptor" evidence="6">
    <location>
        <position position="569"/>
    </location>
</feature>
<dbReference type="InterPro" id="IPR027424">
    <property type="entry name" value="Glucose_Oxidase_domain_2"/>
</dbReference>
<sequence length="589" mass="62459">MRGLNRNVVYFILPLGLAQGQESYDYIIAGGGTSGLVVANRLSADPSIRVLVIEAGRDERTNPNVTSVSGFLSAFNTSIDWAYNVVPQQSLYGRDMQYHSGRALGGTSTINGMTFLRGDAPEVDAWEVLGNPGWNWDALWPHYTGVENFTVPTAAQIAAGVSWTPEFHGEQGELTTGCPYSLLNGSFHEAWGATWANWGLPHNEDMNGGDIRGYSVWPSTLDRDANVREDAARAFLHPVEARPNLKVIQGTVRRVLWKKGASGCEAIEAEGVEYLSASGETLTLSANKEVILSAGSLRSPLILELSGVGHPSYLKKLGIETKVDLPGVGENMIEQPLGAIGYSANLTLPAGAATPFGAFINAQDMFGDETASLAASTKASLADWAAQISAANGGVVGAAALEKVFAVQHDLIFGKNVTIGEILTYPSEGAIGNVGWPLLPFSRGSVHLKSTEAIDDPVIDPKYLLADFDVKMMTGLGRVARSFFGQKPMSDIVIEFISPGDAILPPDASDAQWEAALRASAGPNHHALGTAAMMSRELGGVVDPKLKVYGTSNVRVVDASVIPLQISGHLTATLYALADRASGIILGTV</sequence>
<dbReference type="PANTHER" id="PTHR11552:SF201">
    <property type="entry name" value="GLUCOSE-METHANOL-CHOLINE OXIDOREDUCTASE N-TERMINAL DOMAIN-CONTAINING PROTEIN"/>
    <property type="match status" value="1"/>
</dbReference>
<dbReference type="GO" id="GO:0050660">
    <property type="term" value="F:flavin adenine dinucleotide binding"/>
    <property type="evidence" value="ECO:0007669"/>
    <property type="project" value="InterPro"/>
</dbReference>
<feature type="domain" description="Glucose-methanol-choline oxidoreductase N-terminal" evidence="10">
    <location>
        <begin position="101"/>
        <end position="124"/>
    </location>
</feature>
<evidence type="ECO:0000256" key="1">
    <source>
        <dbReference type="ARBA" id="ARBA00001974"/>
    </source>
</evidence>
<dbReference type="InterPro" id="IPR007867">
    <property type="entry name" value="GMC_OxRtase_C"/>
</dbReference>
<dbReference type="InterPro" id="IPR012132">
    <property type="entry name" value="GMC_OxRdtase"/>
</dbReference>
<feature type="active site" description="Proton donor" evidence="6">
    <location>
        <position position="526"/>
    </location>
</feature>
<evidence type="ECO:0000256" key="3">
    <source>
        <dbReference type="ARBA" id="ARBA00022630"/>
    </source>
</evidence>
<comment type="caution">
    <text evidence="12">The sequence shown here is derived from an EMBL/GenBank/DDBJ whole genome shotgun (WGS) entry which is preliminary data.</text>
</comment>
<feature type="signal peptide" evidence="9">
    <location>
        <begin position="1"/>
        <end position="20"/>
    </location>
</feature>
<evidence type="ECO:0000256" key="5">
    <source>
        <dbReference type="ARBA" id="ARBA00023002"/>
    </source>
</evidence>
<keyword evidence="3 8" id="KW-0285">Flavoprotein</keyword>
<dbReference type="PROSITE" id="PS00624">
    <property type="entry name" value="GMC_OXRED_2"/>
    <property type="match status" value="1"/>
</dbReference>
<feature type="binding site" evidence="7">
    <location>
        <position position="252"/>
    </location>
    <ligand>
        <name>FAD</name>
        <dbReference type="ChEBI" id="CHEBI:57692"/>
    </ligand>
</feature>
<dbReference type="PROSITE" id="PS00623">
    <property type="entry name" value="GMC_OXRED_1"/>
    <property type="match status" value="1"/>
</dbReference>
<comment type="cofactor">
    <cofactor evidence="1 7">
        <name>FAD</name>
        <dbReference type="ChEBI" id="CHEBI:57692"/>
    </cofactor>
</comment>
<evidence type="ECO:0000256" key="6">
    <source>
        <dbReference type="PIRSR" id="PIRSR000137-1"/>
    </source>
</evidence>
<evidence type="ECO:0000259" key="11">
    <source>
        <dbReference type="PROSITE" id="PS00624"/>
    </source>
</evidence>